<dbReference type="OrthoDB" id="8453416at2"/>
<feature type="chain" id="PRO_5023876847" evidence="1">
    <location>
        <begin position="21"/>
        <end position="452"/>
    </location>
</feature>
<protein>
    <submittedName>
        <fullName evidence="2">Uncharacterized protein</fullName>
    </submittedName>
</protein>
<accession>A0A5J6MEY5</accession>
<dbReference type="RefSeq" id="WP_151176351.1">
    <property type="nucleotide sequence ID" value="NZ_CP042906.1"/>
</dbReference>
<name>A0A5J6MEY5_9PROT</name>
<dbReference type="Proteomes" id="UP000326202">
    <property type="component" value="Chromosome"/>
</dbReference>
<keyword evidence="1" id="KW-0732">Signal</keyword>
<reference evidence="2 3" key="1">
    <citation type="submission" date="2019-08" db="EMBL/GenBank/DDBJ databases">
        <title>Hyperibacter terrae gen. nov., sp. nov. and Hyperibacter viscosus sp. nov., two new members in the family Rhodospirillaceae isolated from the rhizosphere of Hypericum perforatum.</title>
        <authorList>
            <person name="Noviana Z."/>
        </authorList>
    </citation>
    <scope>NUCLEOTIDE SEQUENCE [LARGE SCALE GENOMIC DNA]</scope>
    <source>
        <strain evidence="2 3">R5913</strain>
    </source>
</reference>
<feature type="signal peptide" evidence="1">
    <location>
        <begin position="1"/>
        <end position="20"/>
    </location>
</feature>
<dbReference type="AlphaFoldDB" id="A0A5J6MEY5"/>
<evidence type="ECO:0000313" key="2">
    <source>
        <dbReference type="EMBL" id="QEX15939.1"/>
    </source>
</evidence>
<dbReference type="KEGG" id="htq:FRZ44_12290"/>
<sequence length="452" mass="51820">MRFCILARRAAFGLGLIAIAALDGCSASPVEGVLSTAPDQASAVSGDEMNAMIEADFVAHDPDYREQRIHFGERLRALAESLAGIQATGNIMACSTQMYLEADWLYEYTVEWARLDLQRTQLAESLTNLNQDFARRQSPGSGFWGVCYDEWFLQAEATLAALEEHSDGRWRPLPLYRVRIPDRISTPERMKTYLEQLLVSDIATTGRDNRGELGNITTILSSALFKDYLREYLREAIGHGRDGQDDQLRGRFHAMYSDFLRRWQDPLTGYWGAWYRNKGRIYKTADLSITYHTIAYLRGQVAYWPQIIDTTLRIRNDPYPLGWLHDGHLNNHNNYDVARILKYGWDHMSATQRQQAREAIREMLTWTLEESFNADGSFKTDPTFFSSVSADYYFGVSFLDEIGFWNREERFWTEEEFAGSDAICRRIKVRMTAAALDDPQAHVALEKLNAAC</sequence>
<proteinExistence type="predicted"/>
<dbReference type="EMBL" id="CP042906">
    <property type="protein sequence ID" value="QEX15939.1"/>
    <property type="molecule type" value="Genomic_DNA"/>
</dbReference>
<evidence type="ECO:0000313" key="3">
    <source>
        <dbReference type="Proteomes" id="UP000326202"/>
    </source>
</evidence>
<keyword evidence="3" id="KW-1185">Reference proteome</keyword>
<organism evidence="2 3">
    <name type="scientific">Hypericibacter terrae</name>
    <dbReference type="NCBI Taxonomy" id="2602015"/>
    <lineage>
        <taxon>Bacteria</taxon>
        <taxon>Pseudomonadati</taxon>
        <taxon>Pseudomonadota</taxon>
        <taxon>Alphaproteobacteria</taxon>
        <taxon>Rhodospirillales</taxon>
        <taxon>Dongiaceae</taxon>
        <taxon>Hypericibacter</taxon>
    </lineage>
</organism>
<evidence type="ECO:0000256" key="1">
    <source>
        <dbReference type="SAM" id="SignalP"/>
    </source>
</evidence>
<gene>
    <name evidence="2" type="ORF">FRZ44_12290</name>
</gene>